<evidence type="ECO:0000256" key="2">
    <source>
        <dbReference type="SAM" id="SignalP"/>
    </source>
</evidence>
<evidence type="ECO:0000256" key="1">
    <source>
        <dbReference type="SAM" id="MobiDB-lite"/>
    </source>
</evidence>
<organism evidence="3 4">
    <name type="scientific">Ditylenchus destructor</name>
    <dbReference type="NCBI Taxonomy" id="166010"/>
    <lineage>
        <taxon>Eukaryota</taxon>
        <taxon>Metazoa</taxon>
        <taxon>Ecdysozoa</taxon>
        <taxon>Nematoda</taxon>
        <taxon>Chromadorea</taxon>
        <taxon>Rhabditida</taxon>
        <taxon>Tylenchina</taxon>
        <taxon>Tylenchomorpha</taxon>
        <taxon>Sphaerularioidea</taxon>
        <taxon>Anguinidae</taxon>
        <taxon>Anguininae</taxon>
        <taxon>Ditylenchus</taxon>
    </lineage>
</organism>
<feature type="chain" id="PRO_5041914173" evidence="2">
    <location>
        <begin position="20"/>
        <end position="206"/>
    </location>
</feature>
<accession>A0AAD4MMH9</accession>
<proteinExistence type="predicted"/>
<protein>
    <submittedName>
        <fullName evidence="3">Uncharacterized protein</fullName>
    </submittedName>
</protein>
<dbReference type="Proteomes" id="UP001201812">
    <property type="component" value="Unassembled WGS sequence"/>
</dbReference>
<dbReference type="EMBL" id="JAKKPZ010000149">
    <property type="protein sequence ID" value="KAI1700317.1"/>
    <property type="molecule type" value="Genomic_DNA"/>
</dbReference>
<gene>
    <name evidence="3" type="ORF">DdX_16782</name>
</gene>
<reference evidence="3" key="1">
    <citation type="submission" date="2022-01" db="EMBL/GenBank/DDBJ databases">
        <title>Genome Sequence Resource for Two Populations of Ditylenchus destructor, the Migratory Endoparasitic Phytonematode.</title>
        <authorList>
            <person name="Zhang H."/>
            <person name="Lin R."/>
            <person name="Xie B."/>
        </authorList>
    </citation>
    <scope>NUCLEOTIDE SEQUENCE</scope>
    <source>
        <strain evidence="3">BazhouSP</strain>
    </source>
</reference>
<sequence length="206" mass="23232">MDTTKIFLLIILTCYYADASLFSGKKNKEKISGKQVTIYGTLMCPGYHNMVVVARLRQPNVAQKVAKKLVGKAKSTMILGKVLDQETVHTDYHKDSDDDDDDGRILSANVPPKLTKIHIELKPIRNKHYPACKHIIEAEIPFKDVKTVYELPNGHHDYEINLGTCNFAHGTCDALSEYGIRHKPKTQAPVGGPKTRENIDSYEPWR</sequence>
<keyword evidence="4" id="KW-1185">Reference proteome</keyword>
<comment type="caution">
    <text evidence="3">The sequence shown here is derived from an EMBL/GenBank/DDBJ whole genome shotgun (WGS) entry which is preliminary data.</text>
</comment>
<feature type="signal peptide" evidence="2">
    <location>
        <begin position="1"/>
        <end position="19"/>
    </location>
</feature>
<keyword evidence="2" id="KW-0732">Signal</keyword>
<evidence type="ECO:0000313" key="3">
    <source>
        <dbReference type="EMBL" id="KAI1700317.1"/>
    </source>
</evidence>
<dbReference type="AlphaFoldDB" id="A0AAD4MMH9"/>
<evidence type="ECO:0000313" key="4">
    <source>
        <dbReference type="Proteomes" id="UP001201812"/>
    </source>
</evidence>
<feature type="compositionally biased region" description="Basic and acidic residues" evidence="1">
    <location>
        <begin position="194"/>
        <end position="206"/>
    </location>
</feature>
<feature type="region of interest" description="Disordered" evidence="1">
    <location>
        <begin position="183"/>
        <end position="206"/>
    </location>
</feature>
<name>A0AAD4MMH9_9BILA</name>